<dbReference type="EMBL" id="CAUYUJ010020815">
    <property type="protein sequence ID" value="CAK0900647.1"/>
    <property type="molecule type" value="Genomic_DNA"/>
</dbReference>
<proteinExistence type="predicted"/>
<feature type="signal peptide" evidence="2">
    <location>
        <begin position="1"/>
        <end position="19"/>
    </location>
</feature>
<dbReference type="InterPro" id="IPR013762">
    <property type="entry name" value="Integrase-like_cat_sf"/>
</dbReference>
<keyword evidence="2" id="KW-0732">Signal</keyword>
<feature type="chain" id="PRO_5045980737" evidence="2">
    <location>
        <begin position="20"/>
        <end position="1631"/>
    </location>
</feature>
<comment type="caution">
    <text evidence="3">The sequence shown here is derived from an EMBL/GenBank/DDBJ whole genome shotgun (WGS) entry which is preliminary data.</text>
</comment>
<dbReference type="InterPro" id="IPR043128">
    <property type="entry name" value="Rev_trsase/Diguanyl_cyclase"/>
</dbReference>
<dbReference type="InterPro" id="IPR043502">
    <property type="entry name" value="DNA/RNA_pol_sf"/>
</dbReference>
<evidence type="ECO:0000313" key="3">
    <source>
        <dbReference type="EMBL" id="CAK0900647.1"/>
    </source>
</evidence>
<accession>A0ABN9XQA6</accession>
<evidence type="ECO:0000313" key="4">
    <source>
        <dbReference type="Proteomes" id="UP001189429"/>
    </source>
</evidence>
<name>A0ABN9XQA6_9DINO</name>
<sequence>MMASRELTLQLGAAAAVAAAAIWQCSRVVSIGDASALADAVGGAVFQAHDFEAVSFVLPVAFSRFTVPARRAEPRAQRALHAFALACAACWNLWLRNGGRASSFAPLLSAQAASYALSLDLWTGWASALAAGGCAAAVPSCRRAIGSAAYSCLTGVDPAQFFTSAAFGLGVITGVVSVYFVKAGRKVSLFYQPDPLPAPPPKWNERVLLEPASEMAMQKCTGESLYNGGMVWWVLTPDGDVYPEELVAPPLEGIAYYDDAEWFVKRGAKFLILQEVLRQDTGMIKLLRDRETDARVIPVKWRSAQQRGRNFREAISLQEFHDFGDSPLQGDVSLPWLLTEVFDLAIELDQLNTMTLTSFELLGRRLQLIEQAHVYNPSNPDYSNSDDFMGWGVQRGAALVAPSIKKRAADAARDRAAVLKEGRKLDEEIRLRKPKGDFGSEGAVRALLGTDSAYGGESTLVQSYDRNLLSIPHVGAEPAPVKEMLPPKVRCCLEDLNNILLDDQEWGAVCEKADPINLYMDPKLRYSKKAYFQFVRDCHSAGLIRWAPLVRGRVTVFCVAKKTGKQRLVVDCRATNRRFRRCPHLPMGTGSSWGEILLEDDADLWVSLSDIKDYFYACGIDDDLSSYFCLDDVPGWLVSELEGNDSRFSHFYGRDAVAPAFRVLPMGFSWSFYLAQIAHSSVVEGVLPDTAGLVLQDRQPGPTIGPRGLASLPYCDNHATGAGSPGLADGARIAVARQLTADGFAVHEEEEDASLWAESLGFAIGGLTGEVGPTARRATRLAAAGRWLARRPKITGAMLERFLGHCTFQLMGERSLLSIFGSCYRSVRVHYKQKVRLWQSAARECEWLSSLVRFARTNLRRPWSSTAHMFDSSETGLGIVQGIFDEKLIASTGQYNERWRFKQPHALARGARAGALWHFRDVIENAETVLPVAPPPPRPWKRRRGFPEVPTKLLEKDSWRTILSKPWFRDEHITLLEARTGRLVCKSLGRSVGNRNKKHLILGDSMGSILAFLKGRSGDRAKARRARHAVPAGGVTPGPLLLKRDPHQLSILEQASVQPQQAATYRTTYAEFVKWAANEGIPLHSDEDVDAAAVDYLDAIYLQGYEASSGDKLLGALKFMRSGGPRPLALPLTRMRRALRGFRKSAPGASRFGLPWEWTASIAGTLLATKRRGAALCLLAAHDAYSRPGEITDLQVGDVVLPAPRLRGYHRLCLVIRPEERGQPRKTGSFDDTVTVEDLDAHISTHLVQLAKGRDPSEKLFRLSISQYKDAFEDAADLVGLAAEQLCTHQARHGGASRDAMLKRRDLSEIQKRGGWKTFNSVRRYEKFGKVQQAINRTPSDTLAYSRIAVQYLDEWSTATASSPVVGSPADNGDALAQIMARFNAVDQGLAECKMLSERVQANEARMAQFEESTNKSFAELHSKIDAMHTGVPADKADILDKLQEQVTTLSSQLMQTQFEARYSVLKSNLPSELASKVTPKFQNFKYSYAIDFENKAQADSCWGHFKGIAMRWIDPRTSQTHDLRLGKDQPLPVRHKAYALGLAYNIIQAEMKSKMLWNASSMKLGTNPFQGILYLMENGDPYEMVKLKEVNGNGEGRFEIDVDAMSFKHFHLEESFTNGISDRVQALLTE</sequence>
<evidence type="ECO:0000256" key="1">
    <source>
        <dbReference type="ARBA" id="ARBA00023172"/>
    </source>
</evidence>
<dbReference type="Gene3D" id="3.10.10.10">
    <property type="entry name" value="HIV Type 1 Reverse Transcriptase, subunit A, domain 1"/>
    <property type="match status" value="1"/>
</dbReference>
<organism evidence="3 4">
    <name type="scientific">Prorocentrum cordatum</name>
    <dbReference type="NCBI Taxonomy" id="2364126"/>
    <lineage>
        <taxon>Eukaryota</taxon>
        <taxon>Sar</taxon>
        <taxon>Alveolata</taxon>
        <taxon>Dinophyceae</taxon>
        <taxon>Prorocentrales</taxon>
        <taxon>Prorocentraceae</taxon>
        <taxon>Prorocentrum</taxon>
    </lineage>
</organism>
<keyword evidence="1" id="KW-0233">DNA recombination</keyword>
<gene>
    <name evidence="3" type="ORF">PCOR1329_LOCUS77870</name>
</gene>
<keyword evidence="4" id="KW-1185">Reference proteome</keyword>
<dbReference type="InterPro" id="IPR011010">
    <property type="entry name" value="DNA_brk_join_enz"/>
</dbReference>
<dbReference type="SUPFAM" id="SSF56672">
    <property type="entry name" value="DNA/RNA polymerases"/>
    <property type="match status" value="1"/>
</dbReference>
<dbReference type="Gene3D" id="3.30.70.270">
    <property type="match status" value="1"/>
</dbReference>
<dbReference type="Proteomes" id="UP001189429">
    <property type="component" value="Unassembled WGS sequence"/>
</dbReference>
<dbReference type="Gene3D" id="1.10.443.10">
    <property type="entry name" value="Intergrase catalytic core"/>
    <property type="match status" value="1"/>
</dbReference>
<protein>
    <submittedName>
        <fullName evidence="3">Uncharacterized protein</fullName>
    </submittedName>
</protein>
<dbReference type="SUPFAM" id="SSF56349">
    <property type="entry name" value="DNA breaking-rejoining enzymes"/>
    <property type="match status" value="1"/>
</dbReference>
<evidence type="ECO:0000256" key="2">
    <source>
        <dbReference type="SAM" id="SignalP"/>
    </source>
</evidence>
<reference evidence="3" key="1">
    <citation type="submission" date="2023-10" db="EMBL/GenBank/DDBJ databases">
        <authorList>
            <person name="Chen Y."/>
            <person name="Shah S."/>
            <person name="Dougan E. K."/>
            <person name="Thang M."/>
            <person name="Chan C."/>
        </authorList>
    </citation>
    <scope>NUCLEOTIDE SEQUENCE [LARGE SCALE GENOMIC DNA]</scope>
</reference>